<dbReference type="Pfam" id="PF01564">
    <property type="entry name" value="Spermine_synth"/>
    <property type="match status" value="1"/>
</dbReference>
<keyword evidence="3 5" id="KW-0745">Spermidine biosynthesis</keyword>
<keyword evidence="5" id="KW-1003">Cell membrane</keyword>
<dbReference type="InterPro" id="IPR030373">
    <property type="entry name" value="PABS_CS"/>
</dbReference>
<feature type="active site" description="Proton acceptor" evidence="5 6">
    <location>
        <position position="374"/>
    </location>
</feature>
<dbReference type="Proteomes" id="UP001500459">
    <property type="component" value="Unassembled WGS sequence"/>
</dbReference>
<dbReference type="NCBIfam" id="NF002956">
    <property type="entry name" value="PRK03612.1"/>
    <property type="match status" value="1"/>
</dbReference>
<gene>
    <name evidence="5" type="primary">speE</name>
    <name evidence="8" type="ORF">GCM10022393_11330</name>
</gene>
<dbReference type="CDD" id="cd02440">
    <property type="entry name" value="AdoMet_MTases"/>
    <property type="match status" value="1"/>
</dbReference>
<sequence>MEYLNKKSSRNSTILKIAIFATGFAGIVAEYVLSTLATYFIGNSVLQWTMIVSLMLFFMGVGARLSQRISRNLLSKFLMFEVILSLLVSFSSILVYTVAAVSSYYGIVIYSLCIIIGLLIGLEIPIVMRMNEEYEELKTNISSVLEKDYYGSLLGGVFFGFIGLPFLGLTYTPFVLGFVNLGVAVIVAYMLYSKLSQNESKKVVVAISTVAIVIFLGLFYTNPIVQWGEQQKYKDKVVFSDQTKYQKIVMTEWKDEHWLYLNGNLQFCSLDEEMYHEPLIHPAMGLYPNVKDVLILGGGDGCAVRELLKYSGIDKIDLVDLDPKMTSLGKENPILLEINKGSLNDKKVTVYNADAYIFLEQQQAHRFYDIIIVDLPDPRNVELSRLYSHEFYTICKRKLRPNGVLVTQAGSPYFATKAFQCIDKTMQSAGFITAPMHNQVISMGEWGWILGVKSQEINKELLVNRLQSLQFSGIKTKWLNTEAMKLVTSFGKHSFLISAEDTVEINKIHNPVLYTYYLKGNWDLY</sequence>
<feature type="transmembrane region" description="Helical" evidence="5">
    <location>
        <begin position="149"/>
        <end position="168"/>
    </location>
</feature>
<keyword evidence="9" id="KW-1185">Reference proteome</keyword>
<dbReference type="HAMAP" id="MF_00198">
    <property type="entry name" value="Spermidine_synth"/>
    <property type="match status" value="1"/>
</dbReference>
<comment type="catalytic activity">
    <reaction evidence="5">
        <text>S-adenosyl 3-(methylsulfanyl)propylamine + putrescine = S-methyl-5'-thioadenosine + spermidine + H(+)</text>
        <dbReference type="Rhea" id="RHEA:12721"/>
        <dbReference type="ChEBI" id="CHEBI:15378"/>
        <dbReference type="ChEBI" id="CHEBI:17509"/>
        <dbReference type="ChEBI" id="CHEBI:57443"/>
        <dbReference type="ChEBI" id="CHEBI:57834"/>
        <dbReference type="ChEBI" id="CHEBI:326268"/>
        <dbReference type="EC" id="2.5.1.16"/>
    </reaction>
</comment>
<comment type="function">
    <text evidence="5">Catalyzes the irreversible transfer of a propylamine group from the amino donor S-adenosylmethioninamine (decarboxy-AdoMet) to putrescine (1,4-diaminobutane) to yield spermidine.</text>
</comment>
<dbReference type="RefSeq" id="WP_344925496.1">
    <property type="nucleotide sequence ID" value="NZ_BAABCW010000003.1"/>
</dbReference>
<dbReference type="InterPro" id="IPR001045">
    <property type="entry name" value="Spermi_synthase"/>
</dbReference>
<comment type="subcellular location">
    <subcellularLocation>
        <location evidence="5">Cell membrane</location>
        <topology evidence="5">Multi-pass membrane protein</topology>
    </subcellularLocation>
</comment>
<keyword evidence="5" id="KW-0812">Transmembrane</keyword>
<feature type="binding site" evidence="5">
    <location>
        <position position="300"/>
    </location>
    <ligand>
        <name>spermidine</name>
        <dbReference type="ChEBI" id="CHEBI:57834"/>
    </ligand>
</feature>
<name>A0ABP7XDK6_9FLAO</name>
<dbReference type="Gene3D" id="3.40.50.150">
    <property type="entry name" value="Vaccinia Virus protein VP39"/>
    <property type="match status" value="1"/>
</dbReference>
<evidence type="ECO:0000256" key="2">
    <source>
        <dbReference type="ARBA" id="ARBA00022679"/>
    </source>
</evidence>
<dbReference type="EC" id="2.5.1.16" evidence="5"/>
<dbReference type="PANTHER" id="PTHR43317:SF1">
    <property type="entry name" value="THERMOSPERMINE SYNTHASE ACAULIS5"/>
    <property type="match status" value="1"/>
</dbReference>
<evidence type="ECO:0000313" key="8">
    <source>
        <dbReference type="EMBL" id="GAA4112746.1"/>
    </source>
</evidence>
<organism evidence="8 9">
    <name type="scientific">Aquimarina addita</name>
    <dbReference type="NCBI Taxonomy" id="870485"/>
    <lineage>
        <taxon>Bacteria</taxon>
        <taxon>Pseudomonadati</taxon>
        <taxon>Bacteroidota</taxon>
        <taxon>Flavobacteriia</taxon>
        <taxon>Flavobacteriales</taxon>
        <taxon>Flavobacteriaceae</taxon>
        <taxon>Aquimarina</taxon>
    </lineage>
</organism>
<feature type="domain" description="PABS" evidence="7">
    <location>
        <begin position="212"/>
        <end position="453"/>
    </location>
</feature>
<evidence type="ECO:0000256" key="6">
    <source>
        <dbReference type="PROSITE-ProRule" id="PRU00354"/>
    </source>
</evidence>
<feature type="binding site" evidence="5">
    <location>
        <position position="320"/>
    </location>
    <ligand>
        <name>S-methyl-5'-thioadenosine</name>
        <dbReference type="ChEBI" id="CHEBI:17509"/>
    </ligand>
</feature>
<feature type="transmembrane region" description="Helical" evidence="5">
    <location>
        <begin position="45"/>
        <end position="65"/>
    </location>
</feature>
<evidence type="ECO:0000256" key="4">
    <source>
        <dbReference type="ARBA" id="ARBA00023115"/>
    </source>
</evidence>
<evidence type="ECO:0000313" key="9">
    <source>
        <dbReference type="Proteomes" id="UP001500459"/>
    </source>
</evidence>
<dbReference type="InterPro" id="IPR030374">
    <property type="entry name" value="PABS"/>
</dbReference>
<comment type="pathway">
    <text evidence="5">Amine and polyamine biosynthesis; spermidine biosynthesis; spermidine from putrescine: step 1/1.</text>
</comment>
<keyword evidence="4 5" id="KW-0620">Polyamine biosynthesis</keyword>
<dbReference type="EMBL" id="BAABCW010000003">
    <property type="protein sequence ID" value="GAA4112746.1"/>
    <property type="molecule type" value="Genomic_DNA"/>
</dbReference>
<comment type="caution">
    <text evidence="8">The sequence shown here is derived from an EMBL/GenBank/DDBJ whole genome shotgun (WGS) entry which is preliminary data.</text>
</comment>
<feature type="transmembrane region" description="Helical" evidence="5">
    <location>
        <begin position="77"/>
        <end position="98"/>
    </location>
</feature>
<feature type="transmembrane region" description="Helical" evidence="5">
    <location>
        <begin position="174"/>
        <end position="191"/>
    </location>
</feature>
<keyword evidence="2 5" id="KW-0808">Transferase</keyword>
<protein>
    <recommendedName>
        <fullName evidence="5">Polyamine aminopropyltransferase</fullName>
    </recommendedName>
    <alternativeName>
        <fullName evidence="5">Putrescine aminopropyltransferase</fullName>
        <shortName evidence="5">PAPT</shortName>
    </alternativeName>
    <alternativeName>
        <fullName evidence="5">Spermidine synthase</fullName>
        <shortName evidence="5">SPDS</shortName>
        <shortName evidence="5">SPDSY</shortName>
        <ecNumber evidence="5">2.5.1.16</ecNumber>
    </alternativeName>
</protein>
<evidence type="ECO:0000256" key="3">
    <source>
        <dbReference type="ARBA" id="ARBA00023066"/>
    </source>
</evidence>
<dbReference type="SUPFAM" id="SSF53335">
    <property type="entry name" value="S-adenosyl-L-methionine-dependent methyltransferases"/>
    <property type="match status" value="1"/>
</dbReference>
<feature type="transmembrane region" description="Helical" evidence="5">
    <location>
        <begin position="203"/>
        <end position="221"/>
    </location>
</feature>
<dbReference type="InterPro" id="IPR029063">
    <property type="entry name" value="SAM-dependent_MTases_sf"/>
</dbReference>
<dbReference type="PROSITE" id="PS51006">
    <property type="entry name" value="PABS_2"/>
    <property type="match status" value="1"/>
</dbReference>
<evidence type="ECO:0000259" key="7">
    <source>
        <dbReference type="PROSITE" id="PS51006"/>
    </source>
</evidence>
<feature type="transmembrane region" description="Helical" evidence="5">
    <location>
        <begin position="104"/>
        <end position="128"/>
    </location>
</feature>
<dbReference type="PROSITE" id="PS01330">
    <property type="entry name" value="PABS_1"/>
    <property type="match status" value="1"/>
</dbReference>
<evidence type="ECO:0000256" key="5">
    <source>
        <dbReference type="HAMAP-Rule" id="MF_00198"/>
    </source>
</evidence>
<comment type="subunit">
    <text evidence="5">Homodimer or homotetramer.</text>
</comment>
<proteinExistence type="inferred from homology"/>
<keyword evidence="5" id="KW-0472">Membrane</keyword>
<accession>A0ABP7XDK6</accession>
<dbReference type="NCBIfam" id="NF037959">
    <property type="entry name" value="MFS_SpdSyn"/>
    <property type="match status" value="1"/>
</dbReference>
<feature type="binding site" evidence="5">
    <location>
        <position position="246"/>
    </location>
    <ligand>
        <name>S-methyl-5'-thioadenosine</name>
        <dbReference type="ChEBI" id="CHEBI:17509"/>
    </ligand>
</feature>
<feature type="transmembrane region" description="Helical" evidence="5">
    <location>
        <begin position="12"/>
        <end position="33"/>
    </location>
</feature>
<keyword evidence="5" id="KW-1133">Transmembrane helix</keyword>
<evidence type="ECO:0000256" key="1">
    <source>
        <dbReference type="ARBA" id="ARBA00007867"/>
    </source>
</evidence>
<feature type="binding site" evidence="5">
    <location>
        <position position="276"/>
    </location>
    <ligand>
        <name>spermidine</name>
        <dbReference type="ChEBI" id="CHEBI:57834"/>
    </ligand>
</feature>
<dbReference type="PANTHER" id="PTHR43317">
    <property type="entry name" value="THERMOSPERMINE SYNTHASE ACAULIS5"/>
    <property type="match status" value="1"/>
</dbReference>
<comment type="caution">
    <text evidence="5">Lacks conserved residue(s) required for the propagation of feature annotation.</text>
</comment>
<reference evidence="9" key="1">
    <citation type="journal article" date="2019" name="Int. J. Syst. Evol. Microbiol.">
        <title>The Global Catalogue of Microorganisms (GCM) 10K type strain sequencing project: providing services to taxonomists for standard genome sequencing and annotation.</title>
        <authorList>
            <consortium name="The Broad Institute Genomics Platform"/>
            <consortium name="The Broad Institute Genome Sequencing Center for Infectious Disease"/>
            <person name="Wu L."/>
            <person name="Ma J."/>
        </authorList>
    </citation>
    <scope>NUCLEOTIDE SEQUENCE [LARGE SCALE GENOMIC DNA]</scope>
    <source>
        <strain evidence="9">JCM 17106</strain>
    </source>
</reference>
<feature type="binding site" evidence="5">
    <location>
        <begin position="354"/>
        <end position="355"/>
    </location>
    <ligand>
        <name>S-methyl-5'-thioadenosine</name>
        <dbReference type="ChEBI" id="CHEBI:17509"/>
    </ligand>
</feature>
<comment type="similarity">
    <text evidence="1 5">Belongs to the spermidine/spermine synthase family.</text>
</comment>